<proteinExistence type="inferred from homology"/>
<dbReference type="OrthoDB" id="9778052at2"/>
<accession>A0A5B9DVD8</accession>
<dbReference type="InterPro" id="IPR036291">
    <property type="entry name" value="NAD(P)-bd_dom_sf"/>
</dbReference>
<dbReference type="InterPro" id="IPR050425">
    <property type="entry name" value="NAD(P)_dehydrat-like"/>
</dbReference>
<keyword evidence="1" id="KW-0560">Oxidoreductase</keyword>
<dbReference type="KEGG" id="yti:FNA67_20060"/>
<name>A0A5B9DVD8_9HYPH</name>
<evidence type="ECO:0000313" key="4">
    <source>
        <dbReference type="Proteomes" id="UP000321062"/>
    </source>
</evidence>
<evidence type="ECO:0000256" key="1">
    <source>
        <dbReference type="ARBA" id="ARBA00023002"/>
    </source>
</evidence>
<comment type="similarity">
    <text evidence="2">Belongs to the NAD(P)-dependent epimerase/dehydratase family. Dihydroflavonol-4-reductase subfamily.</text>
</comment>
<dbReference type="SUPFAM" id="SSF51735">
    <property type="entry name" value="NAD(P)-binding Rossmann-fold domains"/>
    <property type="match status" value="1"/>
</dbReference>
<dbReference type="Gene3D" id="3.40.50.720">
    <property type="entry name" value="NAD(P)-binding Rossmann-like Domain"/>
    <property type="match status" value="1"/>
</dbReference>
<keyword evidence="4" id="KW-1185">Reference proteome</keyword>
<gene>
    <name evidence="3" type="ORF">FNA67_20060</name>
</gene>
<dbReference type="EMBL" id="CP041690">
    <property type="protein sequence ID" value="QEE22314.1"/>
    <property type="molecule type" value="Genomic_DNA"/>
</dbReference>
<dbReference type="GO" id="GO:0016616">
    <property type="term" value="F:oxidoreductase activity, acting on the CH-OH group of donors, NAD or NADP as acceptor"/>
    <property type="evidence" value="ECO:0007669"/>
    <property type="project" value="TreeGrafter"/>
</dbReference>
<dbReference type="RefSeq" id="WP_147657893.1">
    <property type="nucleotide sequence ID" value="NZ_BMFM01000001.1"/>
</dbReference>
<reference evidence="3 4" key="1">
    <citation type="journal article" date="2015" name="Int. J. Syst. Evol. Microbiol.">
        <title>Youhaiella tibetensis gen. nov., sp. nov., isolated from subsurface sediment.</title>
        <authorList>
            <person name="Wang Y.X."/>
            <person name="Huang F.Q."/>
            <person name="Nogi Y."/>
            <person name="Pang S.J."/>
            <person name="Wang P.K."/>
            <person name="Lv J."/>
        </authorList>
    </citation>
    <scope>NUCLEOTIDE SEQUENCE [LARGE SCALE GENOMIC DNA]</scope>
    <source>
        <strain evidence="4">fig4</strain>
    </source>
</reference>
<dbReference type="PANTHER" id="PTHR10366:SF564">
    <property type="entry name" value="STEROL-4-ALPHA-CARBOXYLATE 3-DEHYDROGENASE, DECARBOXYLATING"/>
    <property type="match status" value="1"/>
</dbReference>
<dbReference type="InterPro" id="IPR001509">
    <property type="entry name" value="Epimerase_deHydtase"/>
</dbReference>
<protein>
    <submittedName>
        <fullName evidence="3">NAD-dependent epimerase/dehydratase family protein</fullName>
    </submittedName>
</protein>
<sequence>MADLVLLTGISGFLGGHVALDLLEAGYHVRGSVRDLRKADKVRQTLARHGADVTRLEFVALDLLSDGGWAEAMAGVRYLQHTASPFVTTMPRDRMELIRPAVEGTERALEAALAANVERVVLTSSMAAIAYGHPTSQRDFTARDWTELGGRDITAYTESKTRAERRAWEIVDAAGRHDLLVTVNPSAILGPLLDDDPGTSAALVGRLLNGSVPAAPRIAFGVVDVRDVAALHVAAMTDPEAAGHRLPISVDTLTLMEMSRTLAKAIPERRGKLPRFEMPNWMVRLYAIFDGDVRSNLNELGVYKRLDATEARTVLGRPLLSADDAVIASARSLLAENLV</sequence>
<dbReference type="Proteomes" id="UP000321062">
    <property type="component" value="Chromosome"/>
</dbReference>
<dbReference type="AlphaFoldDB" id="A0A5B9DVD8"/>
<dbReference type="FunFam" id="3.40.50.720:FF:000336">
    <property type="entry name" value="Aldehyde reductase"/>
    <property type="match status" value="1"/>
</dbReference>
<dbReference type="Pfam" id="PF01370">
    <property type="entry name" value="Epimerase"/>
    <property type="match status" value="1"/>
</dbReference>
<dbReference type="PANTHER" id="PTHR10366">
    <property type="entry name" value="NAD DEPENDENT EPIMERASE/DEHYDRATASE"/>
    <property type="match status" value="1"/>
</dbReference>
<evidence type="ECO:0000256" key="2">
    <source>
        <dbReference type="ARBA" id="ARBA00023445"/>
    </source>
</evidence>
<organism evidence="3 4">
    <name type="scientific">Paradevosia tibetensis</name>
    <dbReference type="NCBI Taxonomy" id="1447062"/>
    <lineage>
        <taxon>Bacteria</taxon>
        <taxon>Pseudomonadati</taxon>
        <taxon>Pseudomonadota</taxon>
        <taxon>Alphaproteobacteria</taxon>
        <taxon>Hyphomicrobiales</taxon>
        <taxon>Devosiaceae</taxon>
        <taxon>Paradevosia</taxon>
    </lineage>
</organism>
<evidence type="ECO:0000313" key="3">
    <source>
        <dbReference type="EMBL" id="QEE22314.1"/>
    </source>
</evidence>